<feature type="compositionally biased region" description="Polar residues" evidence="1">
    <location>
        <begin position="51"/>
        <end position="75"/>
    </location>
</feature>
<accession>A0ABR4Q3T4</accession>
<keyword evidence="3" id="KW-1185">Reference proteome</keyword>
<comment type="caution">
    <text evidence="2">The sequence shown here is derived from an EMBL/GenBank/DDBJ whole genome shotgun (WGS) entry which is preliminary data.</text>
</comment>
<dbReference type="Proteomes" id="UP001651158">
    <property type="component" value="Unassembled WGS sequence"/>
</dbReference>
<feature type="region of interest" description="Disordered" evidence="1">
    <location>
        <begin position="48"/>
        <end position="77"/>
    </location>
</feature>
<evidence type="ECO:0000313" key="3">
    <source>
        <dbReference type="Proteomes" id="UP001651158"/>
    </source>
</evidence>
<dbReference type="EMBL" id="JAKROA010000013">
    <property type="protein sequence ID" value="KAL5104270.1"/>
    <property type="molecule type" value="Genomic_DNA"/>
</dbReference>
<sequence length="239" mass="27007">MPGRKNIGNAFDRTILPFIHFTIPCYNATSGECCENGEELQELTQGHDENNSALGSSAQQNAEGQQPDEPQNDSTACGGITDINTDILLAELDAQCVESYAMALRFFSYSMGLTDIDTAIVGRPPMNELLEKLRQYQRLVLNMIDRDNRQMEQLRPDYYPGTDLTPELQGPLDLLDEDVHSIAAMVDLVTRKVLIMRQDYPLLFLTAIWCVSSMSRLDCPLPLQRLLHLFENKYTEEQV</sequence>
<evidence type="ECO:0000313" key="2">
    <source>
        <dbReference type="EMBL" id="KAL5104270.1"/>
    </source>
</evidence>
<reference evidence="2 3" key="1">
    <citation type="journal article" date="2022" name="Front. Cell. Infect. Microbiol.">
        <title>The Genomes of Two Strains of Taenia crassiceps the Animal Model for the Study of Human Cysticercosis.</title>
        <authorList>
            <person name="Bobes R.J."/>
            <person name="Estrada K."/>
            <person name="Rios-Valencia D.G."/>
            <person name="Calderon-Gallegos A."/>
            <person name="de la Torre P."/>
            <person name="Carrero J.C."/>
            <person name="Sanchez-Flores A."/>
            <person name="Laclette J.P."/>
        </authorList>
    </citation>
    <scope>NUCLEOTIDE SEQUENCE [LARGE SCALE GENOMIC DNA]</scope>
    <source>
        <strain evidence="2">WFUcys</strain>
    </source>
</reference>
<organism evidence="2 3">
    <name type="scientific">Taenia crassiceps</name>
    <dbReference type="NCBI Taxonomy" id="6207"/>
    <lineage>
        <taxon>Eukaryota</taxon>
        <taxon>Metazoa</taxon>
        <taxon>Spiralia</taxon>
        <taxon>Lophotrochozoa</taxon>
        <taxon>Platyhelminthes</taxon>
        <taxon>Cestoda</taxon>
        <taxon>Eucestoda</taxon>
        <taxon>Cyclophyllidea</taxon>
        <taxon>Taeniidae</taxon>
        <taxon>Taenia</taxon>
    </lineage>
</organism>
<evidence type="ECO:0000256" key="1">
    <source>
        <dbReference type="SAM" id="MobiDB-lite"/>
    </source>
</evidence>
<gene>
    <name evidence="2" type="ORF">TcWFU_004960</name>
</gene>
<proteinExistence type="predicted"/>
<name>A0ABR4Q3T4_9CEST</name>
<protein>
    <submittedName>
        <fullName evidence="2">Uncharacterized protein</fullName>
    </submittedName>
</protein>